<protein>
    <submittedName>
        <fullName evidence="1">Uncharacterized protein</fullName>
    </submittedName>
</protein>
<organism evidence="1 2">
    <name type="scientific">Brevibacillus choshinensis</name>
    <dbReference type="NCBI Taxonomy" id="54911"/>
    <lineage>
        <taxon>Bacteria</taxon>
        <taxon>Bacillati</taxon>
        <taxon>Bacillota</taxon>
        <taxon>Bacilli</taxon>
        <taxon>Bacillales</taxon>
        <taxon>Paenibacillaceae</taxon>
        <taxon>Brevibacillus</taxon>
    </lineage>
</organism>
<reference evidence="1 2" key="1">
    <citation type="submission" date="2021-01" db="EMBL/GenBank/DDBJ databases">
        <title>Identification of strong promoters based on the transcriptome of Brevibacillus choshinensis.</title>
        <authorList>
            <person name="Yao D."/>
            <person name="Zhang K."/>
            <person name="Wu J."/>
        </authorList>
    </citation>
    <scope>NUCLEOTIDE SEQUENCE [LARGE SCALE GENOMIC DNA]</scope>
    <source>
        <strain evidence="1 2">HPD31-SP3</strain>
    </source>
</reference>
<keyword evidence="2" id="KW-1185">Reference proteome</keyword>
<evidence type="ECO:0000313" key="2">
    <source>
        <dbReference type="Proteomes" id="UP000596248"/>
    </source>
</evidence>
<dbReference type="RefSeq" id="WP_203356506.1">
    <property type="nucleotide sequence ID" value="NZ_CP069127.1"/>
</dbReference>
<dbReference type="Proteomes" id="UP000596248">
    <property type="component" value="Chromosome"/>
</dbReference>
<sequence length="65" mass="7612">MDVPNPFHCCASCVHFRIERNAGKVTYRCSRLTYETRPNYQFDCWTPKESVLRLMAARQNEDPAS</sequence>
<gene>
    <name evidence="1" type="ORF">JNE38_10515</name>
</gene>
<proteinExistence type="predicted"/>
<dbReference type="EMBL" id="CP069127">
    <property type="protein sequence ID" value="QRG69515.1"/>
    <property type="molecule type" value="Genomic_DNA"/>
</dbReference>
<evidence type="ECO:0000313" key="1">
    <source>
        <dbReference type="EMBL" id="QRG69515.1"/>
    </source>
</evidence>
<accession>A0ABX7FUU5</accession>
<name>A0ABX7FUU5_BRECH</name>